<dbReference type="Gene3D" id="3.30.70.100">
    <property type="match status" value="2"/>
</dbReference>
<keyword evidence="3" id="KW-1185">Reference proteome</keyword>
<dbReference type="SUPFAM" id="SSF54909">
    <property type="entry name" value="Dimeric alpha+beta barrel"/>
    <property type="match status" value="2"/>
</dbReference>
<name>A0ABU7NY69_9ACTN</name>
<comment type="caution">
    <text evidence="2">The sequence shown here is derived from an EMBL/GenBank/DDBJ whole genome shotgun (WGS) entry which is preliminary data.</text>
</comment>
<evidence type="ECO:0000313" key="3">
    <source>
        <dbReference type="Proteomes" id="UP001307760"/>
    </source>
</evidence>
<gene>
    <name evidence="2" type="ORF">V2J85_31495</name>
</gene>
<evidence type="ECO:0000313" key="2">
    <source>
        <dbReference type="EMBL" id="MEE4423801.1"/>
    </source>
</evidence>
<dbReference type="EMBL" id="JAZBJP010000030">
    <property type="protein sequence ID" value="MEE4423801.1"/>
    <property type="molecule type" value="Genomic_DNA"/>
</dbReference>
<evidence type="ECO:0000256" key="1">
    <source>
        <dbReference type="SAM" id="MobiDB-lite"/>
    </source>
</evidence>
<dbReference type="InterPro" id="IPR011008">
    <property type="entry name" value="Dimeric_a/b-barrel"/>
</dbReference>
<proteinExistence type="predicted"/>
<keyword evidence="2" id="KW-0560">Oxidoreductase</keyword>
<dbReference type="RefSeq" id="WP_261957032.1">
    <property type="nucleotide sequence ID" value="NZ_JAZBJP010000030.1"/>
</dbReference>
<accession>A0ABU7NY69</accession>
<feature type="region of interest" description="Disordered" evidence="1">
    <location>
        <begin position="102"/>
        <end position="125"/>
    </location>
</feature>
<dbReference type="GO" id="GO:0004497">
    <property type="term" value="F:monooxygenase activity"/>
    <property type="evidence" value="ECO:0007669"/>
    <property type="project" value="UniProtKB-KW"/>
</dbReference>
<feature type="region of interest" description="Disordered" evidence="1">
    <location>
        <begin position="1"/>
        <end position="22"/>
    </location>
</feature>
<feature type="compositionally biased region" description="Polar residues" evidence="1">
    <location>
        <begin position="1"/>
        <end position="14"/>
    </location>
</feature>
<dbReference type="Proteomes" id="UP001307760">
    <property type="component" value="Unassembled WGS sequence"/>
</dbReference>
<organism evidence="2 3">
    <name type="scientific">Streptomyces bugieae</name>
    <dbReference type="NCBI Taxonomy" id="3098223"/>
    <lineage>
        <taxon>Bacteria</taxon>
        <taxon>Bacillati</taxon>
        <taxon>Actinomycetota</taxon>
        <taxon>Actinomycetes</taxon>
        <taxon>Kitasatosporales</taxon>
        <taxon>Streptomycetaceae</taxon>
        <taxon>Streptomyces</taxon>
    </lineage>
</organism>
<sequence>MTSQENENVQNGESPATGPRAGFRADAFPQVRRAGVGTVLISEGDAGSPEGQRAVLDGVARAWEGTPLPAGFLSRVLFAGTDGRSVLDYAQWTSEAAHEEFVRGEDTGPRERIAGAPAATGDVGESGPTRYRLYRSLLPQGEPAAPGCVVRVAFRTTGHDAARELVDGLLDLIGGVQPGEGGIASHFHISEDGTRVVNYSEWTTAEAHEREIAGSLARGGPVMAFIGGLDGVEPLGFRRYVGPRGLVRE</sequence>
<protein>
    <submittedName>
        <fullName evidence="2">Antibiotic biosynthesis monooxygenase</fullName>
    </submittedName>
</protein>
<reference evidence="2 3" key="1">
    <citation type="submission" date="2023-12" db="EMBL/GenBank/DDBJ databases">
        <title>30 novel species of actinomycetes from the DSMZ collection.</title>
        <authorList>
            <person name="Nouioui I."/>
        </authorList>
    </citation>
    <scope>NUCLEOTIDE SEQUENCE [LARGE SCALE GENOMIC DNA]</scope>
    <source>
        <strain evidence="2 3">DSM 41528</strain>
    </source>
</reference>
<feature type="compositionally biased region" description="Basic and acidic residues" evidence="1">
    <location>
        <begin position="102"/>
        <end position="113"/>
    </location>
</feature>
<keyword evidence="2" id="KW-0503">Monooxygenase</keyword>